<evidence type="ECO:0000313" key="5">
    <source>
        <dbReference type="Proteomes" id="UP000769528"/>
    </source>
</evidence>
<keyword evidence="2" id="KW-0812">Transmembrane</keyword>
<accession>A0A9P8PTX2</accession>
<name>A0A9P8PTX2_9ASCO</name>
<dbReference type="InterPro" id="IPR052099">
    <property type="entry name" value="Regulatory_TF_Diverse"/>
</dbReference>
<gene>
    <name evidence="4" type="ORF">WICMUC_001576</name>
</gene>
<keyword evidence="5" id="KW-1185">Reference proteome</keyword>
<dbReference type="Gene3D" id="4.10.280.10">
    <property type="entry name" value="Helix-loop-helix DNA-binding domain"/>
    <property type="match status" value="1"/>
</dbReference>
<comment type="caution">
    <text evidence="4">The sequence shown here is derived from an EMBL/GenBank/DDBJ whole genome shotgun (WGS) entry which is preliminary data.</text>
</comment>
<feature type="region of interest" description="Disordered" evidence="1">
    <location>
        <begin position="82"/>
        <end position="101"/>
    </location>
</feature>
<dbReference type="Proteomes" id="UP000769528">
    <property type="component" value="Unassembled WGS sequence"/>
</dbReference>
<dbReference type="InterPro" id="IPR036638">
    <property type="entry name" value="HLH_DNA-bd_sf"/>
</dbReference>
<sequence>MSYGFEDYDAFLASFNNHNNSTTNNNNVDMNFINSQMEEFNSNSIRPKLEENYTNNSLISEEDQYSNPTLWNNNFLSPDYTNYNSNSQTNSSESSPHEMFDNDLIRSNPYIKQELSKTNSLPVDYSNDSLDKFFRKSSLNNQIKLSKSITSNTGHITKNVKVKKEKASHNMIEKKYRTNINDKIQALRDSVPSLRVLVGENHENEDDFHEDEDELDGLAPAKKLNKATILSKATEYIKHLEFKNASLKRENDVLKQTLYGETSRSSVDSNNPFTNKILLGGLTCMVGSSLNNDLNSMDSRQLFALPIISFNEFGSIQFNLEFINILMKFILLIGVTLYTIYGLLNQINFKFVQEKEKISVEIDDLKLIWESFWKFPKFNSQMDNEMIKYLIFKCFQFKLKYGDDNYLINLLVIPIWNRIKTMEIKEKLSKDSIKLIKILQTSNDLTINSLIFSNKLKNFNPNLNKSLINELFKFLNEIDRNLILKKFLINSIENEIGNEIENEIENNKFDSIIPNSNSLNKIIELKTLFNPTEENIGILEKTLEFNNNDINDEIVLKCSLIIKSIDSQKNQDLILKLFKDLNIDSIMLNHENLNLLGFTSLYYLIFKLGKNFQSNFQLNEEILLMLEELSSFLRIWISENSSNYQIKSKNTGYDYKGKLVQFFINTNLRINYGGIDGEKLN</sequence>
<reference evidence="4" key="1">
    <citation type="journal article" date="2021" name="Open Biol.">
        <title>Shared evolutionary footprints suggest mitochondrial oxidative damage underlies multiple complex I losses in fungi.</title>
        <authorList>
            <person name="Schikora-Tamarit M.A."/>
            <person name="Marcet-Houben M."/>
            <person name="Nosek J."/>
            <person name="Gabaldon T."/>
        </authorList>
    </citation>
    <scope>NUCLEOTIDE SEQUENCE</scope>
    <source>
        <strain evidence="4">CBS6341</strain>
    </source>
</reference>
<dbReference type="Pfam" id="PF00010">
    <property type="entry name" value="HLH"/>
    <property type="match status" value="1"/>
</dbReference>
<feature type="compositionally biased region" description="Low complexity" evidence="1">
    <location>
        <begin position="82"/>
        <end position="94"/>
    </location>
</feature>
<evidence type="ECO:0000256" key="2">
    <source>
        <dbReference type="SAM" id="Phobius"/>
    </source>
</evidence>
<keyword evidence="2" id="KW-1133">Transmembrane helix</keyword>
<keyword evidence="2" id="KW-0472">Membrane</keyword>
<dbReference type="PANTHER" id="PTHR47336:SF2">
    <property type="entry name" value="TRANSCRIPTION FACTOR HMS1-RELATED"/>
    <property type="match status" value="1"/>
</dbReference>
<feature type="transmembrane region" description="Helical" evidence="2">
    <location>
        <begin position="325"/>
        <end position="344"/>
    </location>
</feature>
<evidence type="ECO:0000313" key="4">
    <source>
        <dbReference type="EMBL" id="KAH3678343.1"/>
    </source>
</evidence>
<proteinExistence type="predicted"/>
<dbReference type="AlphaFoldDB" id="A0A9P8PTX2"/>
<organism evidence="4 5">
    <name type="scientific">Wickerhamomyces mucosus</name>
    <dbReference type="NCBI Taxonomy" id="1378264"/>
    <lineage>
        <taxon>Eukaryota</taxon>
        <taxon>Fungi</taxon>
        <taxon>Dikarya</taxon>
        <taxon>Ascomycota</taxon>
        <taxon>Saccharomycotina</taxon>
        <taxon>Saccharomycetes</taxon>
        <taxon>Phaffomycetales</taxon>
        <taxon>Wickerhamomycetaceae</taxon>
        <taxon>Wickerhamomyces</taxon>
    </lineage>
</organism>
<dbReference type="EMBL" id="JAEUBF010000448">
    <property type="protein sequence ID" value="KAH3678343.1"/>
    <property type="molecule type" value="Genomic_DNA"/>
</dbReference>
<feature type="domain" description="BHLH" evidence="3">
    <location>
        <begin position="164"/>
        <end position="240"/>
    </location>
</feature>
<protein>
    <recommendedName>
        <fullName evidence="3">BHLH domain-containing protein</fullName>
    </recommendedName>
</protein>
<reference evidence="4" key="2">
    <citation type="submission" date="2021-01" db="EMBL/GenBank/DDBJ databases">
        <authorList>
            <person name="Schikora-Tamarit M.A."/>
        </authorList>
    </citation>
    <scope>NUCLEOTIDE SEQUENCE</scope>
    <source>
        <strain evidence="4">CBS6341</strain>
    </source>
</reference>
<evidence type="ECO:0000259" key="3">
    <source>
        <dbReference type="PROSITE" id="PS50888"/>
    </source>
</evidence>
<dbReference type="PANTHER" id="PTHR47336">
    <property type="entry name" value="TRANSCRIPTION FACTOR HMS1-RELATED"/>
    <property type="match status" value="1"/>
</dbReference>
<dbReference type="SUPFAM" id="SSF47459">
    <property type="entry name" value="HLH, helix-loop-helix DNA-binding domain"/>
    <property type="match status" value="1"/>
</dbReference>
<dbReference type="InterPro" id="IPR011598">
    <property type="entry name" value="bHLH_dom"/>
</dbReference>
<dbReference type="OrthoDB" id="2133190at2759"/>
<dbReference type="SMART" id="SM00353">
    <property type="entry name" value="HLH"/>
    <property type="match status" value="1"/>
</dbReference>
<evidence type="ECO:0000256" key="1">
    <source>
        <dbReference type="SAM" id="MobiDB-lite"/>
    </source>
</evidence>
<dbReference type="GO" id="GO:0046983">
    <property type="term" value="F:protein dimerization activity"/>
    <property type="evidence" value="ECO:0007669"/>
    <property type="project" value="InterPro"/>
</dbReference>
<dbReference type="PROSITE" id="PS50888">
    <property type="entry name" value="BHLH"/>
    <property type="match status" value="1"/>
</dbReference>